<feature type="compositionally biased region" description="Acidic residues" evidence="1">
    <location>
        <begin position="99"/>
        <end position="112"/>
    </location>
</feature>
<organism evidence="2">
    <name type="scientific">marine sediment metagenome</name>
    <dbReference type="NCBI Taxonomy" id="412755"/>
    <lineage>
        <taxon>unclassified sequences</taxon>
        <taxon>metagenomes</taxon>
        <taxon>ecological metagenomes</taxon>
    </lineage>
</organism>
<reference evidence="2" key="1">
    <citation type="journal article" date="2015" name="Nature">
        <title>Complex archaea that bridge the gap between prokaryotes and eukaryotes.</title>
        <authorList>
            <person name="Spang A."/>
            <person name="Saw J.H."/>
            <person name="Jorgensen S.L."/>
            <person name="Zaremba-Niedzwiedzka K."/>
            <person name="Martijn J."/>
            <person name="Lind A.E."/>
            <person name="van Eijk R."/>
            <person name="Schleper C."/>
            <person name="Guy L."/>
            <person name="Ettema T.J."/>
        </authorList>
    </citation>
    <scope>NUCLEOTIDE SEQUENCE</scope>
</reference>
<sequence>MKLKVAIFSIAAVTASIASAQSSADSVRDQLAGMGYSNIEIARSGDTYTVEAYRSGQKRELTYNALTGEILNDRSYREPSDNRVARNNDESNDSSSNDESNDSSSNDEGDDD</sequence>
<dbReference type="EMBL" id="LAZR01000311">
    <property type="protein sequence ID" value="KKN75394.1"/>
    <property type="molecule type" value="Genomic_DNA"/>
</dbReference>
<protein>
    <recommendedName>
        <fullName evidence="3">PepSY domain-containing protein</fullName>
    </recommendedName>
</protein>
<evidence type="ECO:0000256" key="1">
    <source>
        <dbReference type="SAM" id="MobiDB-lite"/>
    </source>
</evidence>
<name>A0A0F9T899_9ZZZZ</name>
<feature type="region of interest" description="Disordered" evidence="1">
    <location>
        <begin position="72"/>
        <end position="112"/>
    </location>
</feature>
<feature type="compositionally biased region" description="Basic and acidic residues" evidence="1">
    <location>
        <begin position="72"/>
        <end position="89"/>
    </location>
</feature>
<evidence type="ECO:0008006" key="3">
    <source>
        <dbReference type="Google" id="ProtNLM"/>
    </source>
</evidence>
<proteinExistence type="predicted"/>
<evidence type="ECO:0000313" key="2">
    <source>
        <dbReference type="EMBL" id="KKN75394.1"/>
    </source>
</evidence>
<dbReference type="AlphaFoldDB" id="A0A0F9T899"/>
<gene>
    <name evidence="2" type="ORF">LCGC14_0381380</name>
</gene>
<accession>A0A0F9T899</accession>
<comment type="caution">
    <text evidence="2">The sequence shown here is derived from an EMBL/GenBank/DDBJ whole genome shotgun (WGS) entry which is preliminary data.</text>
</comment>